<dbReference type="Pfam" id="PF12320">
    <property type="entry name" value="SbcD_C"/>
    <property type="match status" value="1"/>
</dbReference>
<dbReference type="OrthoDB" id="9773856at2"/>
<evidence type="ECO:0000256" key="1">
    <source>
        <dbReference type="ARBA" id="ARBA00010555"/>
    </source>
</evidence>
<dbReference type="InterPro" id="IPR029052">
    <property type="entry name" value="Metallo-depent_PP-like"/>
</dbReference>
<evidence type="ECO:0000256" key="2">
    <source>
        <dbReference type="ARBA" id="ARBA00011322"/>
    </source>
</evidence>
<comment type="subunit">
    <text evidence="2 7">Heterodimer of SbcC and SbcD.</text>
</comment>
<dbReference type="STRING" id="1628148.BI198_01435"/>
<keyword evidence="6 7" id="KW-0269">Exonuclease</keyword>
<dbReference type="Proteomes" id="UP000242258">
    <property type="component" value="Unassembled WGS sequence"/>
</dbReference>
<evidence type="ECO:0000256" key="6">
    <source>
        <dbReference type="ARBA" id="ARBA00022839"/>
    </source>
</evidence>
<dbReference type="GO" id="GO:0008408">
    <property type="term" value="F:3'-5' exonuclease activity"/>
    <property type="evidence" value="ECO:0007669"/>
    <property type="project" value="InterPro"/>
</dbReference>
<evidence type="ECO:0000256" key="7">
    <source>
        <dbReference type="RuleBase" id="RU363069"/>
    </source>
</evidence>
<keyword evidence="4 7" id="KW-0540">Nuclease</keyword>
<comment type="similarity">
    <text evidence="1 7">Belongs to the SbcD family.</text>
</comment>
<evidence type="ECO:0000256" key="3">
    <source>
        <dbReference type="ARBA" id="ARBA00013365"/>
    </source>
</evidence>
<dbReference type="NCBIfam" id="TIGR00619">
    <property type="entry name" value="sbcd"/>
    <property type="match status" value="1"/>
</dbReference>
<dbReference type="SUPFAM" id="SSF56300">
    <property type="entry name" value="Metallo-dependent phosphatases"/>
    <property type="match status" value="1"/>
</dbReference>
<dbReference type="NCBIfam" id="NF008206">
    <property type="entry name" value="PRK10966.1"/>
    <property type="match status" value="1"/>
</dbReference>
<dbReference type="InterPro" id="IPR050535">
    <property type="entry name" value="DNA_Repair-Maintenance_Comp"/>
</dbReference>
<dbReference type="Gene3D" id="3.30.160.720">
    <property type="match status" value="1"/>
</dbReference>
<reference evidence="11" key="1">
    <citation type="submission" date="2016-09" db="EMBL/GenBank/DDBJ databases">
        <authorList>
            <person name="Wan X."/>
            <person name="Hou S."/>
        </authorList>
    </citation>
    <scope>NUCLEOTIDE SEQUENCE [LARGE SCALE GENOMIC DNA]</scope>
    <source>
        <strain evidence="11">KH87</strain>
    </source>
</reference>
<evidence type="ECO:0000259" key="9">
    <source>
        <dbReference type="Pfam" id="PF12320"/>
    </source>
</evidence>
<organism evidence="10 11">
    <name type="scientific">Rheinheimera salexigens</name>
    <dbReference type="NCBI Taxonomy" id="1628148"/>
    <lineage>
        <taxon>Bacteria</taxon>
        <taxon>Pseudomonadati</taxon>
        <taxon>Pseudomonadota</taxon>
        <taxon>Gammaproteobacteria</taxon>
        <taxon>Chromatiales</taxon>
        <taxon>Chromatiaceae</taxon>
        <taxon>Rheinheimera</taxon>
    </lineage>
</organism>
<name>A0A1E7Q2L7_9GAMM</name>
<feature type="domain" description="Nuclease SbcCD subunit D C-terminal" evidence="9">
    <location>
        <begin position="280"/>
        <end position="380"/>
    </location>
</feature>
<dbReference type="CDD" id="cd00840">
    <property type="entry name" value="MPP_Mre11_N"/>
    <property type="match status" value="1"/>
</dbReference>
<keyword evidence="7" id="KW-0255">Endonuclease</keyword>
<dbReference type="GO" id="GO:0006310">
    <property type="term" value="P:DNA recombination"/>
    <property type="evidence" value="ECO:0007669"/>
    <property type="project" value="UniProtKB-KW"/>
</dbReference>
<dbReference type="Pfam" id="PF00149">
    <property type="entry name" value="Metallophos"/>
    <property type="match status" value="1"/>
</dbReference>
<dbReference type="Gene3D" id="3.60.21.10">
    <property type="match status" value="1"/>
</dbReference>
<evidence type="ECO:0000256" key="5">
    <source>
        <dbReference type="ARBA" id="ARBA00022801"/>
    </source>
</evidence>
<dbReference type="InterPro" id="IPR004593">
    <property type="entry name" value="SbcD"/>
</dbReference>
<dbReference type="GO" id="GO:0004519">
    <property type="term" value="F:endonuclease activity"/>
    <property type="evidence" value="ECO:0007669"/>
    <property type="project" value="UniProtKB-KW"/>
</dbReference>
<evidence type="ECO:0000259" key="8">
    <source>
        <dbReference type="Pfam" id="PF00149"/>
    </source>
</evidence>
<keyword evidence="11" id="KW-1185">Reference proteome</keyword>
<keyword evidence="5 7" id="KW-0378">Hydrolase</keyword>
<dbReference type="InterPro" id="IPR026843">
    <property type="entry name" value="SbcD_C"/>
</dbReference>
<keyword evidence="7" id="KW-0235">DNA replication</keyword>
<accession>A0A1E7Q2L7</accession>
<gene>
    <name evidence="7" type="primary">sbcD</name>
    <name evidence="10" type="ORF">BI198_01435</name>
</gene>
<dbReference type="PANTHER" id="PTHR30337:SF0">
    <property type="entry name" value="NUCLEASE SBCCD SUBUNIT D"/>
    <property type="match status" value="1"/>
</dbReference>
<dbReference type="InterPro" id="IPR041796">
    <property type="entry name" value="Mre11_N"/>
</dbReference>
<dbReference type="EMBL" id="MKEK01000001">
    <property type="protein sequence ID" value="OEY68376.1"/>
    <property type="molecule type" value="Genomic_DNA"/>
</dbReference>
<evidence type="ECO:0000313" key="10">
    <source>
        <dbReference type="EMBL" id="OEY68376.1"/>
    </source>
</evidence>
<dbReference type="AlphaFoldDB" id="A0A1E7Q2L7"/>
<proteinExistence type="inferred from homology"/>
<dbReference type="RefSeq" id="WP_070047942.1">
    <property type="nucleotide sequence ID" value="NZ_CBCSDO010000001.1"/>
</dbReference>
<evidence type="ECO:0000256" key="4">
    <source>
        <dbReference type="ARBA" id="ARBA00022722"/>
    </source>
</evidence>
<comment type="function">
    <text evidence="7">SbcCD cleaves DNA hairpin structures. These structures can inhibit DNA replication and are intermediates in certain DNA recombination reactions. The complex acts as a 3'-&gt;5' double strand exonuclease that can open hairpins. It also has a 5' single-strand endonuclease activity.</text>
</comment>
<comment type="caution">
    <text evidence="10">The sequence shown here is derived from an EMBL/GenBank/DDBJ whole genome shotgun (WGS) entry which is preliminary data.</text>
</comment>
<protein>
    <recommendedName>
        <fullName evidence="3 7">Nuclease SbcCD subunit D</fullName>
    </recommendedName>
</protein>
<sequence length="406" mass="45574">MRILHTSDWHLGQHFIGRSRAAEHQAFLNWLVEQVSQLQIDAIIVAGDIFDTATPPSYARELYNQFIVQLQPTGCQLLLLAGNHDSVAVLSESKDLLACLNVQVIPSVMTDIAQQLCVLHNRQQQPAALVAAIPFIRARDVLQSQGGQSERDKQLSLQQAIAAHYQQLYLQAEQYNQQHNLALPIVMTGHLTTLGVSRTESVRDIYIGTLEAFAADQFPAADYIALGHIHQAQQVKAATDIRYSGSPIALSFDEAKQQKQLWLIEFNGKQKQVTSISIPCFQPLLSIKSDLVSLEKKLELAIAELAEDERLWLEIVVTETDAYLTDLQQRVEQLCTDLPLELLRLRRQRSATTGLLSQQNQQSLAELTPAEVWQARLSQEQLTAEQEQQLTQLHQQVLATVQQEAE</sequence>
<dbReference type="InterPro" id="IPR004843">
    <property type="entry name" value="Calcineurin-like_PHP"/>
</dbReference>
<dbReference type="GO" id="GO:0006260">
    <property type="term" value="P:DNA replication"/>
    <property type="evidence" value="ECO:0007669"/>
    <property type="project" value="UniProtKB-KW"/>
</dbReference>
<dbReference type="PANTHER" id="PTHR30337">
    <property type="entry name" value="COMPONENT OF ATP-DEPENDENT DSDNA EXONUCLEASE"/>
    <property type="match status" value="1"/>
</dbReference>
<evidence type="ECO:0000313" key="11">
    <source>
        <dbReference type="Proteomes" id="UP000242258"/>
    </source>
</evidence>
<feature type="domain" description="Calcineurin-like phosphoesterase" evidence="8">
    <location>
        <begin position="1"/>
        <end position="103"/>
    </location>
</feature>
<keyword evidence="7" id="KW-0233">DNA recombination</keyword>